<organism evidence="6 7">
    <name type="scientific">Coniosporium apollinis</name>
    <dbReference type="NCBI Taxonomy" id="61459"/>
    <lineage>
        <taxon>Eukaryota</taxon>
        <taxon>Fungi</taxon>
        <taxon>Dikarya</taxon>
        <taxon>Ascomycota</taxon>
        <taxon>Pezizomycotina</taxon>
        <taxon>Dothideomycetes</taxon>
        <taxon>Dothideomycetes incertae sedis</taxon>
        <taxon>Coniosporium</taxon>
    </lineage>
</organism>
<evidence type="ECO:0000259" key="5">
    <source>
        <dbReference type="PROSITE" id="PS50069"/>
    </source>
</evidence>
<dbReference type="SMART" id="SM00182">
    <property type="entry name" value="CULLIN"/>
    <property type="match status" value="1"/>
</dbReference>
<dbReference type="PROSITE" id="PS50069">
    <property type="entry name" value="CULLIN_2"/>
    <property type="match status" value="1"/>
</dbReference>
<evidence type="ECO:0000313" key="6">
    <source>
        <dbReference type="EMBL" id="KAJ9664801.1"/>
    </source>
</evidence>
<dbReference type="InterPro" id="IPR036390">
    <property type="entry name" value="WH_DNA-bd_sf"/>
</dbReference>
<dbReference type="EMBL" id="JAPDRL010000035">
    <property type="protein sequence ID" value="KAJ9664801.1"/>
    <property type="molecule type" value="Genomic_DNA"/>
</dbReference>
<gene>
    <name evidence="6" type="ORF">H2201_005022</name>
</gene>
<feature type="region of interest" description="Disordered" evidence="4">
    <location>
        <begin position="356"/>
        <end position="378"/>
    </location>
</feature>
<dbReference type="InterPro" id="IPR019559">
    <property type="entry name" value="Cullin_neddylation_domain"/>
</dbReference>
<comment type="caution">
    <text evidence="6">The sequence shown here is derived from an EMBL/GenBank/DDBJ whole genome shotgun (WGS) entry which is preliminary data.</text>
</comment>
<dbReference type="InterPro" id="IPR036388">
    <property type="entry name" value="WH-like_DNA-bd_sf"/>
</dbReference>
<dbReference type="InterPro" id="IPR001373">
    <property type="entry name" value="Cullin_N"/>
</dbReference>
<dbReference type="InterPro" id="IPR016159">
    <property type="entry name" value="Cullin_repeat-like_dom_sf"/>
</dbReference>
<evidence type="ECO:0000256" key="4">
    <source>
        <dbReference type="SAM" id="MobiDB-lite"/>
    </source>
</evidence>
<dbReference type="Proteomes" id="UP001172684">
    <property type="component" value="Unassembled WGS sequence"/>
</dbReference>
<evidence type="ECO:0000256" key="2">
    <source>
        <dbReference type="PROSITE-ProRule" id="PRU00330"/>
    </source>
</evidence>
<accession>A0ABQ9NQZ4</accession>
<dbReference type="SUPFAM" id="SSF75632">
    <property type="entry name" value="Cullin homology domain"/>
    <property type="match status" value="1"/>
</dbReference>
<name>A0ABQ9NQZ4_9PEZI</name>
<dbReference type="SUPFAM" id="SSF74788">
    <property type="entry name" value="Cullin repeat-like"/>
    <property type="match status" value="1"/>
</dbReference>
<dbReference type="Gene3D" id="1.10.10.10">
    <property type="entry name" value="Winged helix-like DNA-binding domain superfamily/Winged helix DNA-binding domain"/>
    <property type="match status" value="1"/>
</dbReference>
<dbReference type="Pfam" id="PF26557">
    <property type="entry name" value="Cullin_AB"/>
    <property type="match status" value="1"/>
</dbReference>
<dbReference type="InterPro" id="IPR036317">
    <property type="entry name" value="Cullin_homology_sf"/>
</dbReference>
<protein>
    <recommendedName>
        <fullName evidence="5">Cullin family profile domain-containing protein</fullName>
    </recommendedName>
</protein>
<reference evidence="6" key="1">
    <citation type="submission" date="2022-10" db="EMBL/GenBank/DDBJ databases">
        <title>Culturing micro-colonial fungi from biological soil crusts in the Mojave desert and describing Neophaeococcomyces mojavensis, and introducing the new genera and species Taxawa tesnikishii.</title>
        <authorList>
            <person name="Kurbessoian T."/>
            <person name="Stajich J.E."/>
        </authorList>
    </citation>
    <scope>NUCLEOTIDE SEQUENCE</scope>
    <source>
        <strain evidence="6">TK_1</strain>
    </source>
</reference>
<dbReference type="InterPro" id="IPR045093">
    <property type="entry name" value="Cullin"/>
</dbReference>
<evidence type="ECO:0000256" key="1">
    <source>
        <dbReference type="ARBA" id="ARBA00006019"/>
    </source>
</evidence>
<dbReference type="InterPro" id="IPR016158">
    <property type="entry name" value="Cullin_homology"/>
</dbReference>
<comment type="similarity">
    <text evidence="1 2 3">Belongs to the cullin family.</text>
</comment>
<feature type="domain" description="Cullin family profile" evidence="5">
    <location>
        <begin position="434"/>
        <end position="687"/>
    </location>
</feature>
<keyword evidence="7" id="KW-1185">Reference proteome</keyword>
<sequence>MVSSTIQGLHGDDVDFESTWTTLASSFKEIHTKNASKLSYEELYRHAYRIVLKKKGEVLYGRVRDFEKEWLSQTVAASIQGLVTGSLLSGAHGSAAVTTANERREAGWRFLKGLKEAWQDHQLCMSMLADVLMYMDRVYCTDHRRPSIFVTAMNLFRDCILLSKSSSEADSLTILAILNGIILDQIQMERDGDIIDKHLIKSCVYMLEGLYEADQEVEDQRLYVTSFEADFLNASREFYRKEGEFLLRESDAGAYCRHAQRRITEEQDRCRSTLSESTTPKIEQVVEDELVRNKLRELIEMESGVRHMIDNDRSADLRLMYILNSKVDPLKKELTSATQRRIKEMGAEINAAAIAASQAQPAPPADADGDKPKAPGDRALSQQTVAALKWVEDVLNLKDKYDSFWKVSFDSDQGMQKAISSSFTDFINSATFTRSSEYISLFIDENMKKGIKGKTETEVDQVLEKAIILLQYVQDKDMFERYYKKHLCRRLLMNKSLSNDVEKQMISRMKVEQGNNFTLKLEAMFKDMTISEELTTGFKGHVAKLGDADAGRAELAINVLTSMTWPLETMGSSGDNEESRKMRCIFPPAIERIKKSFEKYYSDKHSGRQLTWLANMGSADLRATFPKVQTKEGIKERKHELNVSTYAMVILLLFNDIPASQSITFEEIQAKTNIPTSDLVRNLQSLAVAPKTRILIKEPMSKDVKPTDRFSFNEGFSGKFHKIKVGVVTAGNKVETDKERQSTEEKNNESRGFCIDAAVVRIMKQRKELTHQQLVTETLSQLATQFKPDINMIKKKIESLIEREYLERIDEAKVPSYRYLA</sequence>
<evidence type="ECO:0000256" key="3">
    <source>
        <dbReference type="RuleBase" id="RU003829"/>
    </source>
</evidence>
<dbReference type="InterPro" id="IPR059120">
    <property type="entry name" value="Cullin-like_AB"/>
</dbReference>
<dbReference type="Gene3D" id="3.30.230.130">
    <property type="entry name" value="Cullin, Chain C, Domain 2"/>
    <property type="match status" value="1"/>
</dbReference>
<dbReference type="SMART" id="SM00884">
    <property type="entry name" value="Cullin_Nedd8"/>
    <property type="match status" value="1"/>
</dbReference>
<dbReference type="SUPFAM" id="SSF46785">
    <property type="entry name" value="Winged helix' DNA-binding domain"/>
    <property type="match status" value="1"/>
</dbReference>
<evidence type="ECO:0000313" key="7">
    <source>
        <dbReference type="Proteomes" id="UP001172684"/>
    </source>
</evidence>
<proteinExistence type="inferred from homology"/>
<dbReference type="Pfam" id="PF00888">
    <property type="entry name" value="Cullin"/>
    <property type="match status" value="1"/>
</dbReference>
<dbReference type="Gene3D" id="1.20.1310.10">
    <property type="entry name" value="Cullin Repeats"/>
    <property type="match status" value="4"/>
</dbReference>
<dbReference type="Pfam" id="PF10557">
    <property type="entry name" value="Cullin_Nedd8"/>
    <property type="match status" value="1"/>
</dbReference>
<dbReference type="PANTHER" id="PTHR11932">
    <property type="entry name" value="CULLIN"/>
    <property type="match status" value="1"/>
</dbReference>